<dbReference type="AlphaFoldDB" id="A0A804R049"/>
<accession>A0A804R049</accession>
<reference evidence="2" key="3">
    <citation type="submission" date="2021-05" db="UniProtKB">
        <authorList>
            <consortium name="EnsemblPlants"/>
        </authorList>
    </citation>
    <scope>IDENTIFICATION</scope>
    <source>
        <strain evidence="2">cv. B73</strain>
    </source>
</reference>
<evidence type="ECO:0000313" key="2">
    <source>
        <dbReference type="EnsemblPlants" id="Zm00001eb374400_P001"/>
    </source>
</evidence>
<dbReference type="Proteomes" id="UP000007305">
    <property type="component" value="Chromosome 9"/>
</dbReference>
<reference evidence="3" key="1">
    <citation type="journal article" date="2009" name="Science">
        <title>The B73 maize genome: complexity, diversity, and dynamics.</title>
        <authorList>
            <person name="Schnable P.S."/>
            <person name="Ware D."/>
            <person name="Fulton R.S."/>
            <person name="Stein J.C."/>
            <person name="Wei F."/>
            <person name="Pasternak S."/>
            <person name="Liang C."/>
            <person name="Zhang J."/>
            <person name="Fulton L."/>
            <person name="Graves T.A."/>
            <person name="Minx P."/>
            <person name="Reily A.D."/>
            <person name="Courtney L."/>
            <person name="Kruchowski S.S."/>
            <person name="Tomlinson C."/>
            <person name="Strong C."/>
            <person name="Delehaunty K."/>
            <person name="Fronick C."/>
            <person name="Courtney B."/>
            <person name="Rock S.M."/>
            <person name="Belter E."/>
            <person name="Du F."/>
            <person name="Kim K."/>
            <person name="Abbott R.M."/>
            <person name="Cotton M."/>
            <person name="Levy A."/>
            <person name="Marchetto P."/>
            <person name="Ochoa K."/>
            <person name="Jackson S.M."/>
            <person name="Gillam B."/>
            <person name="Chen W."/>
            <person name="Yan L."/>
            <person name="Higginbotham J."/>
            <person name="Cardenas M."/>
            <person name="Waligorski J."/>
            <person name="Applebaum E."/>
            <person name="Phelps L."/>
            <person name="Falcone J."/>
            <person name="Kanchi K."/>
            <person name="Thane T."/>
            <person name="Scimone A."/>
            <person name="Thane N."/>
            <person name="Henke J."/>
            <person name="Wang T."/>
            <person name="Ruppert J."/>
            <person name="Shah N."/>
            <person name="Rotter K."/>
            <person name="Hodges J."/>
            <person name="Ingenthron E."/>
            <person name="Cordes M."/>
            <person name="Kohlberg S."/>
            <person name="Sgro J."/>
            <person name="Delgado B."/>
            <person name="Mead K."/>
            <person name="Chinwalla A."/>
            <person name="Leonard S."/>
            <person name="Crouse K."/>
            <person name="Collura K."/>
            <person name="Kudrna D."/>
            <person name="Currie J."/>
            <person name="He R."/>
            <person name="Angelova A."/>
            <person name="Rajasekar S."/>
            <person name="Mueller T."/>
            <person name="Lomeli R."/>
            <person name="Scara G."/>
            <person name="Ko A."/>
            <person name="Delaney K."/>
            <person name="Wissotski M."/>
            <person name="Lopez G."/>
            <person name="Campos D."/>
            <person name="Braidotti M."/>
            <person name="Ashley E."/>
            <person name="Golser W."/>
            <person name="Kim H."/>
            <person name="Lee S."/>
            <person name="Lin J."/>
            <person name="Dujmic Z."/>
            <person name="Kim W."/>
            <person name="Talag J."/>
            <person name="Zuccolo A."/>
            <person name="Fan C."/>
            <person name="Sebastian A."/>
            <person name="Kramer M."/>
            <person name="Spiegel L."/>
            <person name="Nascimento L."/>
            <person name="Zutavern T."/>
            <person name="Miller B."/>
            <person name="Ambroise C."/>
            <person name="Muller S."/>
            <person name="Spooner W."/>
            <person name="Narechania A."/>
            <person name="Ren L."/>
            <person name="Wei S."/>
            <person name="Kumari S."/>
            <person name="Faga B."/>
            <person name="Levy M.J."/>
            <person name="McMahan L."/>
            <person name="Van Buren P."/>
            <person name="Vaughn M.W."/>
            <person name="Ying K."/>
            <person name="Yeh C.-T."/>
            <person name="Emrich S.J."/>
            <person name="Jia Y."/>
            <person name="Kalyanaraman A."/>
            <person name="Hsia A.-P."/>
            <person name="Barbazuk W.B."/>
            <person name="Baucom R.S."/>
            <person name="Brutnell T.P."/>
            <person name="Carpita N.C."/>
            <person name="Chaparro C."/>
            <person name="Chia J.-M."/>
            <person name="Deragon J.-M."/>
            <person name="Estill J.C."/>
            <person name="Fu Y."/>
            <person name="Jeddeloh J.A."/>
            <person name="Han Y."/>
            <person name="Lee H."/>
            <person name="Li P."/>
            <person name="Lisch D.R."/>
            <person name="Liu S."/>
            <person name="Liu Z."/>
            <person name="Nagel D.H."/>
            <person name="McCann M.C."/>
            <person name="SanMiguel P."/>
            <person name="Myers A.M."/>
            <person name="Nettleton D."/>
            <person name="Nguyen J."/>
            <person name="Penning B.W."/>
            <person name="Ponnala L."/>
            <person name="Schneider K.L."/>
            <person name="Schwartz D.C."/>
            <person name="Sharma A."/>
            <person name="Soderlund C."/>
            <person name="Springer N.M."/>
            <person name="Sun Q."/>
            <person name="Wang H."/>
            <person name="Waterman M."/>
            <person name="Westerman R."/>
            <person name="Wolfgruber T.K."/>
            <person name="Yang L."/>
            <person name="Yu Y."/>
            <person name="Zhang L."/>
            <person name="Zhou S."/>
            <person name="Zhu Q."/>
            <person name="Bennetzen J.L."/>
            <person name="Dawe R.K."/>
            <person name="Jiang J."/>
            <person name="Jiang N."/>
            <person name="Presting G.G."/>
            <person name="Wessler S.R."/>
            <person name="Aluru S."/>
            <person name="Martienssen R.A."/>
            <person name="Clifton S.W."/>
            <person name="McCombie W.R."/>
            <person name="Wing R.A."/>
            <person name="Wilson R.K."/>
        </authorList>
    </citation>
    <scope>NUCLEOTIDE SEQUENCE [LARGE SCALE GENOMIC DNA]</scope>
    <source>
        <strain evidence="3">cv. B73</strain>
    </source>
</reference>
<feature type="region of interest" description="Disordered" evidence="1">
    <location>
        <begin position="142"/>
        <end position="168"/>
    </location>
</feature>
<sequence length="168" mass="18608">ELLELALERRGAAAVGRRGVPDPPAPARPAQAQQVLRQQVEQAEDEEDHGQDRDEEEHPRAQLPLDGGRPRRRRRRGRSVHSWFLAPSAPAVITGPPPRRRRRGTRRGLLSTGDAAWRETTVWSVSGAGIWPLFGTRERVGDGLDGHTVTPTDGDATEWQSGDGQRVR</sequence>
<feature type="compositionally biased region" description="Polar residues" evidence="1">
    <location>
        <begin position="158"/>
        <end position="168"/>
    </location>
</feature>
<feature type="compositionally biased region" description="Basic and acidic residues" evidence="1">
    <location>
        <begin position="50"/>
        <end position="60"/>
    </location>
</feature>
<feature type="compositionally biased region" description="Basic residues" evidence="1">
    <location>
        <begin position="70"/>
        <end position="79"/>
    </location>
</feature>
<evidence type="ECO:0000256" key="1">
    <source>
        <dbReference type="SAM" id="MobiDB-lite"/>
    </source>
</evidence>
<protein>
    <submittedName>
        <fullName evidence="2">Uncharacterized protein</fullName>
    </submittedName>
</protein>
<keyword evidence="3" id="KW-1185">Reference proteome</keyword>
<feature type="region of interest" description="Disordered" evidence="1">
    <location>
        <begin position="7"/>
        <end position="108"/>
    </location>
</feature>
<dbReference type="EnsemblPlants" id="Zm00001eb374400_T001">
    <property type="protein sequence ID" value="Zm00001eb374400_P001"/>
    <property type="gene ID" value="Zm00001eb374400"/>
</dbReference>
<dbReference type="InParanoid" id="A0A804R049"/>
<evidence type="ECO:0000313" key="3">
    <source>
        <dbReference type="Proteomes" id="UP000007305"/>
    </source>
</evidence>
<organism evidence="2 3">
    <name type="scientific">Zea mays</name>
    <name type="common">Maize</name>
    <dbReference type="NCBI Taxonomy" id="4577"/>
    <lineage>
        <taxon>Eukaryota</taxon>
        <taxon>Viridiplantae</taxon>
        <taxon>Streptophyta</taxon>
        <taxon>Embryophyta</taxon>
        <taxon>Tracheophyta</taxon>
        <taxon>Spermatophyta</taxon>
        <taxon>Magnoliopsida</taxon>
        <taxon>Liliopsida</taxon>
        <taxon>Poales</taxon>
        <taxon>Poaceae</taxon>
        <taxon>PACMAD clade</taxon>
        <taxon>Panicoideae</taxon>
        <taxon>Andropogonodae</taxon>
        <taxon>Andropogoneae</taxon>
        <taxon>Tripsacinae</taxon>
        <taxon>Zea</taxon>
    </lineage>
</organism>
<name>A0A804R049_MAIZE</name>
<feature type="compositionally biased region" description="Low complexity" evidence="1">
    <location>
        <begin position="28"/>
        <end position="40"/>
    </location>
</feature>
<dbReference type="Gramene" id="Zm00001eb374400_T001">
    <property type="protein sequence ID" value="Zm00001eb374400_P001"/>
    <property type="gene ID" value="Zm00001eb374400"/>
</dbReference>
<reference evidence="2" key="2">
    <citation type="submission" date="2019-07" db="EMBL/GenBank/DDBJ databases">
        <authorList>
            <person name="Seetharam A."/>
            <person name="Woodhouse M."/>
            <person name="Cannon E."/>
        </authorList>
    </citation>
    <scope>NUCLEOTIDE SEQUENCE [LARGE SCALE GENOMIC DNA]</scope>
    <source>
        <strain evidence="2">cv. B73</strain>
    </source>
</reference>
<proteinExistence type="predicted"/>